<reference evidence="2 3" key="1">
    <citation type="submission" date="2013-11" db="EMBL/GenBank/DDBJ databases">
        <title>Genome sequencing of Stegodyphus mimosarum.</title>
        <authorList>
            <person name="Bechsgaard J."/>
        </authorList>
    </citation>
    <scope>NUCLEOTIDE SEQUENCE [LARGE SCALE GENOMIC DNA]</scope>
</reference>
<sequence length="287" mass="33434">MLTEMLFELQSQHVNNDGILITDPITILVNLILVKMYAVGGPEEKVLPPEFLENSIEYNWPFIESYPLPEIYYHELSLDNNFNMNFCITEIHQVNLQKVFLKCIQSNKQLTPDFLLHLLKCNLKLLTADLDFSKTLNFVTLDSPSEIVLEDEILYGISLTNRYGSILKLTSADDSWKLEKLLKAVKCFFGIENYVKFDTFVNTIYLILKADLEACWLFLETFATSKNSLFIWFERLLQAKYHDSQKYTTFYCAMLEQCDIIVKRTLPLVFNAFKLCGILPSVIFNHW</sequence>
<feature type="non-terminal residue" evidence="2">
    <location>
        <position position="287"/>
    </location>
</feature>
<evidence type="ECO:0000259" key="1">
    <source>
        <dbReference type="Pfam" id="PF23440"/>
    </source>
</evidence>
<dbReference type="Proteomes" id="UP000054359">
    <property type="component" value="Unassembled WGS sequence"/>
</dbReference>
<evidence type="ECO:0000313" key="2">
    <source>
        <dbReference type="EMBL" id="KFM69904.1"/>
    </source>
</evidence>
<organism evidence="2 3">
    <name type="scientific">Stegodyphus mimosarum</name>
    <name type="common">African social velvet spider</name>
    <dbReference type="NCBI Taxonomy" id="407821"/>
    <lineage>
        <taxon>Eukaryota</taxon>
        <taxon>Metazoa</taxon>
        <taxon>Ecdysozoa</taxon>
        <taxon>Arthropoda</taxon>
        <taxon>Chelicerata</taxon>
        <taxon>Arachnida</taxon>
        <taxon>Araneae</taxon>
        <taxon>Araneomorphae</taxon>
        <taxon>Entelegynae</taxon>
        <taxon>Eresoidea</taxon>
        <taxon>Eresidae</taxon>
        <taxon>Stegodyphus</taxon>
    </lineage>
</organism>
<dbReference type="OrthoDB" id="1668230at2759"/>
<evidence type="ECO:0000313" key="3">
    <source>
        <dbReference type="Proteomes" id="UP000054359"/>
    </source>
</evidence>
<accession>A0A087TXR5</accession>
<dbReference type="InterPro" id="IPR055392">
    <property type="entry name" value="BROMI_C"/>
</dbReference>
<dbReference type="STRING" id="407821.A0A087TXR5"/>
<name>A0A087TXR5_STEMI</name>
<dbReference type="EMBL" id="KK117232">
    <property type="protein sequence ID" value="KFM69904.1"/>
    <property type="molecule type" value="Genomic_DNA"/>
</dbReference>
<dbReference type="AlphaFoldDB" id="A0A087TXR5"/>
<feature type="domain" description="BROMI C-terminal Rab TBC-like" evidence="1">
    <location>
        <begin position="4"/>
        <end position="287"/>
    </location>
</feature>
<keyword evidence="3" id="KW-1185">Reference proteome</keyword>
<gene>
    <name evidence="2" type="ORF">X975_17798</name>
</gene>
<protein>
    <submittedName>
        <fullName evidence="2">Protein broad-minded</fullName>
    </submittedName>
</protein>
<proteinExistence type="predicted"/>
<dbReference type="Pfam" id="PF23440">
    <property type="entry name" value="BROMI_C"/>
    <property type="match status" value="1"/>
</dbReference>